<protein>
    <submittedName>
        <fullName evidence="1">Uncharacterized protein</fullName>
    </submittedName>
</protein>
<name>A0A8X6UVW8_TRICX</name>
<sequence>MILSKRCVDTSPYFLNCIVTEYESWCLRYNPEMKRQNTEWHSPASPNIEKLGPLARIVCIYAAASLCVTDQHPRALSSSVAVVYASQCAFKMIESTAKKCEMRSVIRFRTARNMSAADVHRTEAMSNSKIRKWVKKFKDE</sequence>
<dbReference type="EMBL" id="BMAU01021076">
    <property type="protein sequence ID" value="GFX89773.1"/>
    <property type="molecule type" value="Genomic_DNA"/>
</dbReference>
<accession>A0A8X6UVW8</accession>
<gene>
    <name evidence="1" type="ORF">TNCV_3712051</name>
</gene>
<comment type="caution">
    <text evidence="1">The sequence shown here is derived from an EMBL/GenBank/DDBJ whole genome shotgun (WGS) entry which is preliminary data.</text>
</comment>
<evidence type="ECO:0000313" key="1">
    <source>
        <dbReference type="EMBL" id="GFX89773.1"/>
    </source>
</evidence>
<dbReference type="Proteomes" id="UP000887159">
    <property type="component" value="Unassembled WGS sequence"/>
</dbReference>
<evidence type="ECO:0000313" key="2">
    <source>
        <dbReference type="Proteomes" id="UP000887159"/>
    </source>
</evidence>
<dbReference type="AlphaFoldDB" id="A0A8X6UVW8"/>
<keyword evidence="2" id="KW-1185">Reference proteome</keyword>
<proteinExistence type="predicted"/>
<organism evidence="1 2">
    <name type="scientific">Trichonephila clavipes</name>
    <name type="common">Golden silk orbweaver</name>
    <name type="synonym">Nephila clavipes</name>
    <dbReference type="NCBI Taxonomy" id="2585209"/>
    <lineage>
        <taxon>Eukaryota</taxon>
        <taxon>Metazoa</taxon>
        <taxon>Ecdysozoa</taxon>
        <taxon>Arthropoda</taxon>
        <taxon>Chelicerata</taxon>
        <taxon>Arachnida</taxon>
        <taxon>Araneae</taxon>
        <taxon>Araneomorphae</taxon>
        <taxon>Entelegynae</taxon>
        <taxon>Araneoidea</taxon>
        <taxon>Nephilidae</taxon>
        <taxon>Trichonephila</taxon>
    </lineage>
</organism>
<reference evidence="1" key="1">
    <citation type="submission" date="2020-08" db="EMBL/GenBank/DDBJ databases">
        <title>Multicomponent nature underlies the extraordinary mechanical properties of spider dragline silk.</title>
        <authorList>
            <person name="Kono N."/>
            <person name="Nakamura H."/>
            <person name="Mori M."/>
            <person name="Yoshida Y."/>
            <person name="Ohtoshi R."/>
            <person name="Malay A.D."/>
            <person name="Moran D.A.P."/>
            <person name="Tomita M."/>
            <person name="Numata K."/>
            <person name="Arakawa K."/>
        </authorList>
    </citation>
    <scope>NUCLEOTIDE SEQUENCE</scope>
</reference>